<dbReference type="NCBIfam" id="TIGR00754">
    <property type="entry name" value="bfr"/>
    <property type="match status" value="1"/>
</dbReference>
<feature type="binding site" evidence="10">
    <location>
        <position position="133"/>
    </location>
    <ligand>
        <name>Fe cation</name>
        <dbReference type="ChEBI" id="CHEBI:24875"/>
        <label>2</label>
    </ligand>
</feature>
<feature type="binding site" evidence="10">
    <location>
        <position position="57"/>
    </location>
    <ligand>
        <name>Fe cation</name>
        <dbReference type="ChEBI" id="CHEBI:24875"/>
        <label>1</label>
    </ligand>
</feature>
<evidence type="ECO:0000256" key="3">
    <source>
        <dbReference type="ARBA" id="ARBA00022434"/>
    </source>
</evidence>
<accession>A0A1S1QR67</accession>
<comment type="catalytic activity">
    <reaction evidence="8 9">
        <text>4 Fe(2+) + O2 + 4 H(+) = 4 Fe(3+) + 2 H2O</text>
        <dbReference type="Rhea" id="RHEA:11148"/>
        <dbReference type="ChEBI" id="CHEBI:15377"/>
        <dbReference type="ChEBI" id="CHEBI:15378"/>
        <dbReference type="ChEBI" id="CHEBI:15379"/>
        <dbReference type="ChEBI" id="CHEBI:29033"/>
        <dbReference type="ChEBI" id="CHEBI:29034"/>
        <dbReference type="EC" id="1.16.3.1"/>
    </reaction>
</comment>
<evidence type="ECO:0000259" key="11">
    <source>
        <dbReference type="PROSITE" id="PS50905"/>
    </source>
</evidence>
<dbReference type="InterPro" id="IPR009040">
    <property type="entry name" value="Ferritin-like_diiron"/>
</dbReference>
<proteinExistence type="inferred from homology"/>
<evidence type="ECO:0000256" key="2">
    <source>
        <dbReference type="ARBA" id="ARBA00011637"/>
    </source>
</evidence>
<dbReference type="Proteomes" id="UP000179627">
    <property type="component" value="Unassembled WGS sequence"/>
</dbReference>
<keyword evidence="13" id="KW-1185">Reference proteome</keyword>
<feature type="binding site" evidence="10">
    <location>
        <position position="49"/>
    </location>
    <ligand>
        <name>Fe cation</name>
        <dbReference type="ChEBI" id="CHEBI:24875"/>
        <label>3</label>
    </ligand>
</feature>
<evidence type="ECO:0000256" key="1">
    <source>
        <dbReference type="ARBA" id="ARBA00001970"/>
    </source>
</evidence>
<dbReference type="GO" id="GO:0008199">
    <property type="term" value="F:ferric iron binding"/>
    <property type="evidence" value="ECO:0007669"/>
    <property type="project" value="InterPro"/>
</dbReference>
<dbReference type="Gene3D" id="1.20.1260.10">
    <property type="match status" value="1"/>
</dbReference>
<dbReference type="GO" id="GO:0005829">
    <property type="term" value="C:cytosol"/>
    <property type="evidence" value="ECO:0007669"/>
    <property type="project" value="TreeGrafter"/>
</dbReference>
<evidence type="ECO:0000256" key="7">
    <source>
        <dbReference type="ARBA" id="ARBA00036243"/>
    </source>
</evidence>
<dbReference type="GO" id="GO:0020037">
    <property type="term" value="F:heme binding"/>
    <property type="evidence" value="ECO:0007669"/>
    <property type="project" value="TreeGrafter"/>
</dbReference>
<feature type="binding site" evidence="10">
    <location>
        <position position="54"/>
    </location>
    <ligand>
        <name>Fe cation</name>
        <dbReference type="ChEBI" id="CHEBI:24875"/>
        <label>2</label>
    </ligand>
</feature>
<keyword evidence="3 9" id="KW-0409">Iron storage</keyword>
<name>A0A1S1QR67_9ACTN</name>
<feature type="binding site" evidence="10">
    <location>
        <position position="130"/>
    </location>
    <ligand>
        <name>Fe cation</name>
        <dbReference type="ChEBI" id="CHEBI:24875"/>
        <label>1</label>
    </ligand>
</feature>
<comment type="caution">
    <text evidence="12">The sequence shown here is derived from an EMBL/GenBank/DDBJ whole genome shotgun (WGS) entry which is preliminary data.</text>
</comment>
<comment type="function">
    <text evidence="9">Iron-storage protein, whose ferroxidase center binds Fe(2+), oxidizes it using dioxygen to Fe(3+), and participates in the subsequent Fe(3+) oxide mineral core formation within the central cavity of the BFR protein shell.</text>
</comment>
<keyword evidence="6 9" id="KW-0408">Iron</keyword>
<protein>
    <recommendedName>
        <fullName evidence="9">Bacterioferritin</fullName>
        <ecNumber evidence="9">1.16.3.1</ecNumber>
    </recommendedName>
</protein>
<dbReference type="PROSITE" id="PS50905">
    <property type="entry name" value="FERRITIN_LIKE"/>
    <property type="match status" value="1"/>
</dbReference>
<dbReference type="OrthoDB" id="9800505at2"/>
<reference evidence="13" key="1">
    <citation type="submission" date="2016-07" db="EMBL/GenBank/DDBJ databases">
        <title>Sequence Frankia sp. strain CcI1.17.</title>
        <authorList>
            <person name="Ghodhbane-Gtari F."/>
            <person name="Swanson E."/>
            <person name="Gueddou A."/>
            <person name="Morris K."/>
            <person name="Hezbri K."/>
            <person name="Ktari A."/>
            <person name="Nouioui I."/>
            <person name="Abebe-Akele F."/>
            <person name="Simpson S."/>
            <person name="Thomas K."/>
            <person name="Gtari M."/>
            <person name="Tisa L.S."/>
            <person name="Hurst S."/>
        </authorList>
    </citation>
    <scope>NUCLEOTIDE SEQUENCE [LARGE SCALE GENOMIC DNA]</scope>
    <source>
        <strain evidence="13">Cc1.17</strain>
    </source>
</reference>
<feature type="binding site" evidence="10">
    <location>
        <position position="97"/>
    </location>
    <ligand>
        <name>Fe cation</name>
        <dbReference type="ChEBI" id="CHEBI:24875"/>
        <label>2</label>
    </ligand>
</feature>
<feature type="domain" description="Ferritin-like diiron" evidence="11">
    <location>
        <begin position="4"/>
        <end position="148"/>
    </location>
</feature>
<dbReference type="GO" id="GO:0004322">
    <property type="term" value="F:ferroxidase activity"/>
    <property type="evidence" value="ECO:0007669"/>
    <property type="project" value="UniProtKB-EC"/>
</dbReference>
<feature type="binding site" evidence="10">
    <location>
        <position position="21"/>
    </location>
    <ligand>
        <name>Fe cation</name>
        <dbReference type="ChEBI" id="CHEBI:24875"/>
        <label>1</label>
    </ligand>
</feature>
<dbReference type="GO" id="GO:0006826">
    <property type="term" value="P:iron ion transport"/>
    <property type="evidence" value="ECO:0007669"/>
    <property type="project" value="InterPro"/>
</dbReference>
<dbReference type="InterPro" id="IPR002024">
    <property type="entry name" value="Bacterioferritin"/>
</dbReference>
<dbReference type="InterPro" id="IPR009078">
    <property type="entry name" value="Ferritin-like_SF"/>
</dbReference>
<evidence type="ECO:0000256" key="5">
    <source>
        <dbReference type="ARBA" id="ARBA00022723"/>
    </source>
</evidence>
<dbReference type="PANTHER" id="PTHR30295:SF0">
    <property type="entry name" value="BACTERIOFERRITIN"/>
    <property type="match status" value="1"/>
</dbReference>
<evidence type="ECO:0000256" key="4">
    <source>
        <dbReference type="ARBA" id="ARBA00022617"/>
    </source>
</evidence>
<dbReference type="InterPro" id="IPR012347">
    <property type="entry name" value="Ferritin-like"/>
</dbReference>
<feature type="binding site" evidence="10">
    <location>
        <position position="53"/>
    </location>
    <ligand>
        <name>Fe cation</name>
        <dbReference type="ChEBI" id="CHEBI:24875"/>
        <label>3</label>
    </ligand>
</feature>
<evidence type="ECO:0000313" key="12">
    <source>
        <dbReference type="EMBL" id="OHV36197.1"/>
    </source>
</evidence>
<dbReference type="EMBL" id="MBLM01000118">
    <property type="protein sequence ID" value="OHV36197.1"/>
    <property type="molecule type" value="Genomic_DNA"/>
</dbReference>
<sequence length="160" mass="18390">MATVRGDKDIIDLLNKVLTNELTAINQYFLHSRMQKNWGYLRIADYYYHESIDEMRHADQLIERVLYLDGLPNLQRLHSLRIGETVPEQLATDRSQEDEAVELLRGGIALCRSKNDVGSAVLLEKILVSEEEHIDWLDAQLTLIEQLGATSYLAQQIHES</sequence>
<evidence type="ECO:0000256" key="9">
    <source>
        <dbReference type="PIRNR" id="PIRNR002560"/>
    </source>
</evidence>
<dbReference type="PIRSF" id="PIRSF002560">
    <property type="entry name" value="Bacterioferritin"/>
    <property type="match status" value="1"/>
</dbReference>
<dbReference type="PANTHER" id="PTHR30295">
    <property type="entry name" value="BACTERIOFERRITIN"/>
    <property type="match status" value="1"/>
</dbReference>
<dbReference type="InterPro" id="IPR008331">
    <property type="entry name" value="Ferritin_DPS_dom"/>
</dbReference>
<evidence type="ECO:0000256" key="6">
    <source>
        <dbReference type="ARBA" id="ARBA00023004"/>
    </source>
</evidence>
<keyword evidence="5 9" id="KW-0479">Metal-binding</keyword>
<dbReference type="CDD" id="cd00907">
    <property type="entry name" value="Bacterioferritin"/>
    <property type="match status" value="1"/>
</dbReference>
<keyword evidence="4" id="KW-0349">Heme</keyword>
<dbReference type="SUPFAM" id="SSF47240">
    <property type="entry name" value="Ferritin-like"/>
    <property type="match status" value="1"/>
</dbReference>
<evidence type="ECO:0000313" key="13">
    <source>
        <dbReference type="Proteomes" id="UP000179627"/>
    </source>
</evidence>
<dbReference type="AlphaFoldDB" id="A0A1S1QR67"/>
<dbReference type="FunFam" id="1.20.1260.10:FF:000005">
    <property type="entry name" value="Bacterioferritin"/>
    <property type="match status" value="1"/>
</dbReference>
<comment type="catalytic activity">
    <reaction evidence="7">
        <text>Fe(2+)(in) = Fe(2+)(out)</text>
        <dbReference type="Rhea" id="RHEA:28486"/>
        <dbReference type="ChEBI" id="CHEBI:29033"/>
    </reaction>
</comment>
<dbReference type="EC" id="1.16.3.1" evidence="9"/>
<dbReference type="GO" id="GO:0006879">
    <property type="term" value="P:intracellular iron ion homeostasis"/>
    <property type="evidence" value="ECO:0007669"/>
    <property type="project" value="UniProtKB-KW"/>
</dbReference>
<comment type="subunit">
    <text evidence="2">Homooligomer of 24 subunits, arranged as 12 dimers, that are packed together to form an approximately spherical molecule with a central cavity, in which large amounts of iron can be deposited.</text>
</comment>
<evidence type="ECO:0000256" key="8">
    <source>
        <dbReference type="ARBA" id="ARBA00047990"/>
    </source>
</evidence>
<comment type="similarity">
    <text evidence="9">Belongs to the bacterioferritin family.</text>
</comment>
<organism evidence="12 13">
    <name type="scientific">Parafrankia colletiae</name>
    <dbReference type="NCBI Taxonomy" id="573497"/>
    <lineage>
        <taxon>Bacteria</taxon>
        <taxon>Bacillati</taxon>
        <taxon>Actinomycetota</taxon>
        <taxon>Actinomycetes</taxon>
        <taxon>Frankiales</taxon>
        <taxon>Frankiaceae</taxon>
        <taxon>Parafrankia</taxon>
    </lineage>
</organism>
<dbReference type="PRINTS" id="PR00601">
    <property type="entry name" value="BACFERRITIN"/>
</dbReference>
<feature type="binding site" evidence="10">
    <location>
        <position position="130"/>
    </location>
    <ligand>
        <name>Fe cation</name>
        <dbReference type="ChEBI" id="CHEBI:24875"/>
        <label>2</label>
    </ligand>
</feature>
<dbReference type="RefSeq" id="WP_071085141.1">
    <property type="nucleotide sequence ID" value="NZ_MBLM01000118.1"/>
</dbReference>
<feature type="binding site" evidence="10">
    <location>
        <position position="54"/>
    </location>
    <ligand>
        <name>Fe cation</name>
        <dbReference type="ChEBI" id="CHEBI:24875"/>
        <label>1</label>
    </ligand>
</feature>
<feature type="binding site" description="axial binding residue" evidence="10">
    <location>
        <position position="55"/>
    </location>
    <ligand>
        <name>heme b</name>
        <dbReference type="ChEBI" id="CHEBI:60344"/>
        <note>ligand shared between dimeric partners</note>
    </ligand>
    <ligandPart>
        <name>Fe</name>
        <dbReference type="ChEBI" id="CHEBI:18248"/>
    </ligandPart>
</feature>
<dbReference type="Pfam" id="PF00210">
    <property type="entry name" value="Ferritin"/>
    <property type="match status" value="1"/>
</dbReference>
<evidence type="ECO:0000256" key="10">
    <source>
        <dbReference type="PIRSR" id="PIRSR002560-1"/>
    </source>
</evidence>
<gene>
    <name evidence="12" type="ORF">CC117_18630</name>
</gene>
<comment type="cofactor">
    <cofactor evidence="1">
        <name>heme b</name>
        <dbReference type="ChEBI" id="CHEBI:60344"/>
    </cofactor>
</comment>